<reference evidence="1" key="1">
    <citation type="submission" date="2014-11" db="EMBL/GenBank/DDBJ databases">
        <authorList>
            <person name="Amaro Gonzalez C."/>
        </authorList>
    </citation>
    <scope>NUCLEOTIDE SEQUENCE</scope>
</reference>
<accession>A0A0E9VDM3</accession>
<protein>
    <submittedName>
        <fullName evidence="1">Uncharacterized protein</fullName>
    </submittedName>
</protein>
<sequence length="26" mass="2898">MNLQGGGDRIKLSHLLFAEISRRQAS</sequence>
<dbReference type="AlphaFoldDB" id="A0A0E9VDM3"/>
<dbReference type="EMBL" id="GBXM01033299">
    <property type="protein sequence ID" value="JAH75278.1"/>
    <property type="molecule type" value="Transcribed_RNA"/>
</dbReference>
<evidence type="ECO:0000313" key="1">
    <source>
        <dbReference type="EMBL" id="JAH75278.1"/>
    </source>
</evidence>
<proteinExistence type="predicted"/>
<name>A0A0E9VDM3_ANGAN</name>
<reference evidence="1" key="2">
    <citation type="journal article" date="2015" name="Fish Shellfish Immunol.">
        <title>Early steps in the European eel (Anguilla anguilla)-Vibrio vulnificus interaction in the gills: Role of the RtxA13 toxin.</title>
        <authorList>
            <person name="Callol A."/>
            <person name="Pajuelo D."/>
            <person name="Ebbesson L."/>
            <person name="Teles M."/>
            <person name="MacKenzie S."/>
            <person name="Amaro C."/>
        </authorList>
    </citation>
    <scope>NUCLEOTIDE SEQUENCE</scope>
</reference>
<organism evidence="1">
    <name type="scientific">Anguilla anguilla</name>
    <name type="common">European freshwater eel</name>
    <name type="synonym">Muraena anguilla</name>
    <dbReference type="NCBI Taxonomy" id="7936"/>
    <lineage>
        <taxon>Eukaryota</taxon>
        <taxon>Metazoa</taxon>
        <taxon>Chordata</taxon>
        <taxon>Craniata</taxon>
        <taxon>Vertebrata</taxon>
        <taxon>Euteleostomi</taxon>
        <taxon>Actinopterygii</taxon>
        <taxon>Neopterygii</taxon>
        <taxon>Teleostei</taxon>
        <taxon>Anguilliformes</taxon>
        <taxon>Anguillidae</taxon>
        <taxon>Anguilla</taxon>
    </lineage>
</organism>